<comment type="similarity">
    <text evidence="2">Belongs to the G-protein coupled receptor 4 family.</text>
</comment>
<dbReference type="GeneID" id="38783973"/>
<keyword evidence="6" id="KW-0297">G-protein coupled receptor</keyword>
<evidence type="ECO:0000256" key="11">
    <source>
        <dbReference type="SAM" id="Phobius"/>
    </source>
</evidence>
<protein>
    <submittedName>
        <fullName evidence="12">Pheromone B alpha 3 receptor</fullName>
    </submittedName>
</protein>
<dbReference type="FunCoup" id="A0A401GXV6">
    <property type="interactions" value="89"/>
</dbReference>
<keyword evidence="8 12" id="KW-0675">Receptor</keyword>
<dbReference type="OrthoDB" id="2874149at2759"/>
<name>A0A401GXV6_9APHY</name>
<keyword evidence="13" id="KW-1185">Reference proteome</keyword>
<comment type="caution">
    <text evidence="12">The sequence shown here is derived from an EMBL/GenBank/DDBJ whole genome shotgun (WGS) entry which is preliminary data.</text>
</comment>
<dbReference type="CDD" id="cd14966">
    <property type="entry name" value="7tmD_STE3"/>
    <property type="match status" value="1"/>
</dbReference>
<dbReference type="PRINTS" id="PR00901">
    <property type="entry name" value="PHEROMONEBAR"/>
</dbReference>
<dbReference type="Proteomes" id="UP000287166">
    <property type="component" value="Unassembled WGS sequence"/>
</dbReference>
<feature type="transmembrane region" description="Helical" evidence="11">
    <location>
        <begin position="209"/>
        <end position="231"/>
    </location>
</feature>
<feature type="transmembrane region" description="Helical" evidence="11">
    <location>
        <begin position="158"/>
        <end position="188"/>
    </location>
</feature>
<keyword evidence="5 11" id="KW-1133">Transmembrane helix</keyword>
<evidence type="ECO:0000256" key="10">
    <source>
        <dbReference type="SAM" id="MobiDB-lite"/>
    </source>
</evidence>
<evidence type="ECO:0000256" key="6">
    <source>
        <dbReference type="ARBA" id="ARBA00023040"/>
    </source>
</evidence>
<dbReference type="GO" id="GO:0004934">
    <property type="term" value="F:mating-type alpha-factor pheromone receptor activity"/>
    <property type="evidence" value="ECO:0007669"/>
    <property type="project" value="InterPro"/>
</dbReference>
<feature type="region of interest" description="Disordered" evidence="10">
    <location>
        <begin position="439"/>
        <end position="465"/>
    </location>
</feature>
<proteinExistence type="inferred from homology"/>
<dbReference type="AlphaFoldDB" id="A0A401GXV6"/>
<keyword evidence="3" id="KW-0589">Pheromone response</keyword>
<dbReference type="InterPro" id="IPR001499">
    <property type="entry name" value="GPCR_STE3"/>
</dbReference>
<dbReference type="Pfam" id="PF02076">
    <property type="entry name" value="STE3"/>
    <property type="match status" value="1"/>
</dbReference>
<accession>A0A401GXV6</accession>
<comment type="subcellular location">
    <subcellularLocation>
        <location evidence="1">Membrane</location>
        <topology evidence="1">Multi-pass membrane protein</topology>
    </subcellularLocation>
</comment>
<dbReference type="InParanoid" id="A0A401GXV6"/>
<feature type="transmembrane region" description="Helical" evidence="11">
    <location>
        <begin position="12"/>
        <end position="32"/>
    </location>
</feature>
<keyword evidence="4 11" id="KW-0812">Transmembrane</keyword>
<evidence type="ECO:0000256" key="5">
    <source>
        <dbReference type="ARBA" id="ARBA00022989"/>
    </source>
</evidence>
<dbReference type="PRINTS" id="PR00899">
    <property type="entry name" value="GPCRSTE3"/>
</dbReference>
<evidence type="ECO:0000256" key="4">
    <source>
        <dbReference type="ARBA" id="ARBA00022692"/>
    </source>
</evidence>
<evidence type="ECO:0000256" key="8">
    <source>
        <dbReference type="ARBA" id="ARBA00023170"/>
    </source>
</evidence>
<dbReference type="GO" id="GO:0000750">
    <property type="term" value="P:pheromone-dependent signal transduction involved in conjugation with cellular fusion"/>
    <property type="evidence" value="ECO:0007669"/>
    <property type="project" value="TreeGrafter"/>
</dbReference>
<organism evidence="12 13">
    <name type="scientific">Sparassis crispa</name>
    <dbReference type="NCBI Taxonomy" id="139825"/>
    <lineage>
        <taxon>Eukaryota</taxon>
        <taxon>Fungi</taxon>
        <taxon>Dikarya</taxon>
        <taxon>Basidiomycota</taxon>
        <taxon>Agaricomycotina</taxon>
        <taxon>Agaricomycetes</taxon>
        <taxon>Polyporales</taxon>
        <taxon>Sparassidaceae</taxon>
        <taxon>Sparassis</taxon>
    </lineage>
</organism>
<dbReference type="PANTHER" id="PTHR28097">
    <property type="entry name" value="PHEROMONE A FACTOR RECEPTOR"/>
    <property type="match status" value="1"/>
</dbReference>
<evidence type="ECO:0000313" key="12">
    <source>
        <dbReference type="EMBL" id="GBE87056.1"/>
    </source>
</evidence>
<feature type="transmembrane region" description="Helical" evidence="11">
    <location>
        <begin position="272"/>
        <end position="293"/>
    </location>
</feature>
<sequence length="465" mass="51974">MNLQKFYSVTDAGIFFSFLGSVLVCIPLWWHIEAWNMGCVLYIFWSGSQALIQGINMTIWRDNVIDWAPVWCDITSRWKIASAIGICCSSLCINRRLYKIASISTVSVTKADKRRMVLVDCVIGLGIPVICVALYWFYEGQRYDLIEGLGCLRDMPNTWLAVILWSSWPVVIGLISMVYGSLTIRAFLVRRRQFNELMSSSNMISYNRYFRLMGLALIEILGTVPIGVWGMTTYWRMPQYKWMGLHDMHFQFSRIPQWPVVTWWGTQQGSGYMLEIWVTIVCPFVFFAFFGLAEEARKHYHSAATSIVRRLGISTSFLQRSQNAGSGSGSSKPSGSGFGRITMPSFVRHKPATIGLSTTLQRDSISSFSDRLSSSISLGDVEGSEGKAAYPVSEHSAGSSTYFPSPLDAKVSPLSEKPVLEIAIEEVYEERVADLCAVMQPSPDSPDSDSDSAPATATNDVSHMV</sequence>
<dbReference type="EMBL" id="BFAD01000010">
    <property type="protein sequence ID" value="GBE87056.1"/>
    <property type="molecule type" value="Genomic_DNA"/>
</dbReference>
<evidence type="ECO:0000256" key="2">
    <source>
        <dbReference type="ARBA" id="ARBA00011085"/>
    </source>
</evidence>
<reference evidence="12 13" key="1">
    <citation type="journal article" date="2018" name="Sci. Rep.">
        <title>Genome sequence of the cauliflower mushroom Sparassis crispa (Hanabiratake) and its association with beneficial usage.</title>
        <authorList>
            <person name="Kiyama R."/>
            <person name="Furutani Y."/>
            <person name="Kawaguchi K."/>
            <person name="Nakanishi T."/>
        </authorList>
    </citation>
    <scope>NUCLEOTIDE SEQUENCE [LARGE SCALE GENOMIC DNA]</scope>
</reference>
<dbReference type="GO" id="GO:0005886">
    <property type="term" value="C:plasma membrane"/>
    <property type="evidence" value="ECO:0007669"/>
    <property type="project" value="TreeGrafter"/>
</dbReference>
<evidence type="ECO:0000313" key="13">
    <source>
        <dbReference type="Proteomes" id="UP000287166"/>
    </source>
</evidence>
<evidence type="ECO:0000256" key="3">
    <source>
        <dbReference type="ARBA" id="ARBA00022507"/>
    </source>
</evidence>
<feature type="transmembrane region" description="Helical" evidence="11">
    <location>
        <begin position="117"/>
        <end position="138"/>
    </location>
</feature>
<dbReference type="PANTHER" id="PTHR28097:SF1">
    <property type="entry name" value="PHEROMONE A FACTOR RECEPTOR"/>
    <property type="match status" value="1"/>
</dbReference>
<evidence type="ECO:0000256" key="1">
    <source>
        <dbReference type="ARBA" id="ARBA00004141"/>
    </source>
</evidence>
<keyword evidence="7 11" id="KW-0472">Membrane</keyword>
<evidence type="ECO:0000256" key="9">
    <source>
        <dbReference type="ARBA" id="ARBA00023224"/>
    </source>
</evidence>
<dbReference type="InterPro" id="IPR000481">
    <property type="entry name" value="GPCR_Pheromne_B_alpha_rcpt"/>
</dbReference>
<feature type="compositionally biased region" description="Polar residues" evidence="10">
    <location>
        <begin position="456"/>
        <end position="465"/>
    </location>
</feature>
<evidence type="ECO:0000256" key="7">
    <source>
        <dbReference type="ARBA" id="ARBA00023136"/>
    </source>
</evidence>
<dbReference type="RefSeq" id="XP_027617969.1">
    <property type="nucleotide sequence ID" value="XM_027762168.1"/>
</dbReference>
<gene>
    <name evidence="12" type="ORF">SCP_1003030</name>
</gene>
<keyword evidence="9" id="KW-0807">Transducer</keyword>